<evidence type="ECO:0000313" key="11">
    <source>
        <dbReference type="Proteomes" id="UP000245368"/>
    </source>
</evidence>
<dbReference type="OrthoDB" id="153510at2"/>
<evidence type="ECO:0000256" key="4">
    <source>
        <dbReference type="ARBA" id="ARBA00022692"/>
    </source>
</evidence>
<dbReference type="KEGG" id="dez:DKM44_06215"/>
<organism evidence="10 11">
    <name type="scientific">Deinococcus irradiatisoli</name>
    <dbReference type="NCBI Taxonomy" id="2202254"/>
    <lineage>
        <taxon>Bacteria</taxon>
        <taxon>Thermotogati</taxon>
        <taxon>Deinococcota</taxon>
        <taxon>Deinococci</taxon>
        <taxon>Deinococcales</taxon>
        <taxon>Deinococcaceae</taxon>
        <taxon>Deinococcus</taxon>
    </lineage>
</organism>
<accession>A0A2Z3JH75</accession>
<proteinExistence type="predicted"/>
<feature type="domain" description="Anti-sigma K factor RskA C-terminal" evidence="9">
    <location>
        <begin position="103"/>
        <end position="223"/>
    </location>
</feature>
<name>A0A2Z3JH75_9DEIO</name>
<dbReference type="GO" id="GO:0005886">
    <property type="term" value="C:plasma membrane"/>
    <property type="evidence" value="ECO:0007669"/>
    <property type="project" value="UniProtKB-SubCell"/>
</dbReference>
<dbReference type="AlphaFoldDB" id="A0A2Z3JH75"/>
<evidence type="ECO:0000259" key="9">
    <source>
        <dbReference type="Pfam" id="PF10099"/>
    </source>
</evidence>
<evidence type="ECO:0000256" key="3">
    <source>
        <dbReference type="ARBA" id="ARBA00022475"/>
    </source>
</evidence>
<dbReference type="Pfam" id="PF10099">
    <property type="entry name" value="RskA_C"/>
    <property type="match status" value="1"/>
</dbReference>
<keyword evidence="4" id="KW-0812">Transmembrane</keyword>
<evidence type="ECO:0000256" key="2">
    <source>
        <dbReference type="ARBA" id="ARBA00004236"/>
    </source>
</evidence>
<sequence length="228" mass="23702">MPNESEQERQEQLSLYVFGLLERDEAASLEQQLASNPAWQSELRAMEDTLSALAEPVAVPPGSAERLLARVRADQAASAPANRSLGASPGGSGRRLVGPLVALGLAAAVAAVLLLPRLNASPERRLAEYQAQPGAVTFPLTAKDGQNLGTAVRLNDGRAFVLLAADAPQGKVYQAWQVVGSAPVSLGVFQGRSFLSRPLGGGVTLAVSVEPPQGSPQPTTAPILAQTL</sequence>
<keyword evidence="6" id="KW-0472">Membrane</keyword>
<keyword evidence="5" id="KW-1133">Transmembrane helix</keyword>
<comment type="subcellular location">
    <subcellularLocation>
        <location evidence="2">Cell membrane</location>
    </subcellularLocation>
    <subcellularLocation>
        <location evidence="1">Membrane</location>
        <topology evidence="1">Single-pass membrane protein</topology>
    </subcellularLocation>
</comment>
<dbReference type="Proteomes" id="UP000245368">
    <property type="component" value="Chromosome"/>
</dbReference>
<dbReference type="Gene3D" id="1.10.10.1320">
    <property type="entry name" value="Anti-sigma factor, zinc-finger domain"/>
    <property type="match status" value="1"/>
</dbReference>
<keyword evidence="11" id="KW-1185">Reference proteome</keyword>
<evidence type="ECO:0000256" key="7">
    <source>
        <dbReference type="ARBA" id="ARBA00029829"/>
    </source>
</evidence>
<keyword evidence="3" id="KW-1003">Cell membrane</keyword>
<protein>
    <recommendedName>
        <fullName evidence="8">Regulator of SigK</fullName>
    </recommendedName>
    <alternativeName>
        <fullName evidence="7">Sigma-K anti-sigma factor RskA</fullName>
    </alternativeName>
</protein>
<dbReference type="GO" id="GO:0006417">
    <property type="term" value="P:regulation of translation"/>
    <property type="evidence" value="ECO:0007669"/>
    <property type="project" value="TreeGrafter"/>
</dbReference>
<dbReference type="PANTHER" id="PTHR37461:SF1">
    <property type="entry name" value="ANTI-SIGMA-K FACTOR RSKA"/>
    <property type="match status" value="1"/>
</dbReference>
<dbReference type="EMBL" id="CP029494">
    <property type="protein sequence ID" value="AWN22871.1"/>
    <property type="molecule type" value="Genomic_DNA"/>
</dbReference>
<evidence type="ECO:0000256" key="5">
    <source>
        <dbReference type="ARBA" id="ARBA00022989"/>
    </source>
</evidence>
<evidence type="ECO:0000313" key="10">
    <source>
        <dbReference type="EMBL" id="AWN22871.1"/>
    </source>
</evidence>
<dbReference type="PANTHER" id="PTHR37461">
    <property type="entry name" value="ANTI-SIGMA-K FACTOR RSKA"/>
    <property type="match status" value="1"/>
</dbReference>
<gene>
    <name evidence="10" type="ORF">DKM44_06215</name>
</gene>
<dbReference type="InterPro" id="IPR051474">
    <property type="entry name" value="Anti-sigma-K/W_factor"/>
</dbReference>
<dbReference type="RefSeq" id="WP_109826203.1">
    <property type="nucleotide sequence ID" value="NZ_CP029494.1"/>
</dbReference>
<dbReference type="InterPro" id="IPR041916">
    <property type="entry name" value="Anti_sigma_zinc_sf"/>
</dbReference>
<evidence type="ECO:0000256" key="8">
    <source>
        <dbReference type="ARBA" id="ARBA00030803"/>
    </source>
</evidence>
<dbReference type="InterPro" id="IPR018764">
    <property type="entry name" value="RskA_C"/>
</dbReference>
<dbReference type="GO" id="GO:0016989">
    <property type="term" value="F:sigma factor antagonist activity"/>
    <property type="evidence" value="ECO:0007669"/>
    <property type="project" value="TreeGrafter"/>
</dbReference>
<reference evidence="10 11" key="1">
    <citation type="submission" date="2018-05" db="EMBL/GenBank/DDBJ databases">
        <title>Complete Genome Sequence of Deinococcus sp. strain 17bor-2.</title>
        <authorList>
            <person name="Srinivasan S."/>
        </authorList>
    </citation>
    <scope>NUCLEOTIDE SEQUENCE [LARGE SCALE GENOMIC DNA]</scope>
    <source>
        <strain evidence="10 11">17bor-2</strain>
    </source>
</reference>
<evidence type="ECO:0000256" key="1">
    <source>
        <dbReference type="ARBA" id="ARBA00004167"/>
    </source>
</evidence>
<evidence type="ECO:0000256" key="6">
    <source>
        <dbReference type="ARBA" id="ARBA00023136"/>
    </source>
</evidence>